<dbReference type="EMBL" id="GEDG01019976">
    <property type="protein sequence ID" value="JAP19499.1"/>
    <property type="molecule type" value="Transcribed_RNA"/>
</dbReference>
<evidence type="ECO:0000313" key="1">
    <source>
        <dbReference type="EMBL" id="JAP19499.1"/>
    </source>
</evidence>
<proteinExistence type="predicted"/>
<sequence length="103" mass="11120">MNSPLTSATFMHLQYQKSLRLPECSGSPNTIPLSPSSFKSLGKYVCHLRLMCASSTNTLPFSSRYTSLGPSHGPSSLALVSLYNFLSTPLPSTLYTSAQKLSS</sequence>
<name>A0A0V0HJ76_SOLCH</name>
<dbReference type="AlphaFoldDB" id="A0A0V0HJ76"/>
<protein>
    <submittedName>
        <fullName evidence="1">Putative ovule protein</fullName>
    </submittedName>
</protein>
<accession>A0A0V0HJ76</accession>
<organism evidence="1">
    <name type="scientific">Solanum chacoense</name>
    <name type="common">Chaco potato</name>
    <dbReference type="NCBI Taxonomy" id="4108"/>
    <lineage>
        <taxon>Eukaryota</taxon>
        <taxon>Viridiplantae</taxon>
        <taxon>Streptophyta</taxon>
        <taxon>Embryophyta</taxon>
        <taxon>Tracheophyta</taxon>
        <taxon>Spermatophyta</taxon>
        <taxon>Magnoliopsida</taxon>
        <taxon>eudicotyledons</taxon>
        <taxon>Gunneridae</taxon>
        <taxon>Pentapetalae</taxon>
        <taxon>asterids</taxon>
        <taxon>lamiids</taxon>
        <taxon>Solanales</taxon>
        <taxon>Solanaceae</taxon>
        <taxon>Solanoideae</taxon>
        <taxon>Solaneae</taxon>
        <taxon>Solanum</taxon>
    </lineage>
</organism>
<reference evidence="1" key="1">
    <citation type="submission" date="2015-12" db="EMBL/GenBank/DDBJ databases">
        <title>Gene expression during late stages of embryo sac development: a critical building block for successful pollen-pistil interactions.</title>
        <authorList>
            <person name="Liu Y."/>
            <person name="Joly V."/>
            <person name="Sabar M."/>
            <person name="Matton D.P."/>
        </authorList>
    </citation>
    <scope>NUCLEOTIDE SEQUENCE</scope>
</reference>